<keyword evidence="2" id="KW-1185">Reference proteome</keyword>
<organism evidence="1 2">
    <name type="scientific">Acidisphaera rubrifaciens HS-AP3</name>
    <dbReference type="NCBI Taxonomy" id="1231350"/>
    <lineage>
        <taxon>Bacteria</taxon>
        <taxon>Pseudomonadati</taxon>
        <taxon>Pseudomonadota</taxon>
        <taxon>Alphaproteobacteria</taxon>
        <taxon>Acetobacterales</taxon>
        <taxon>Acetobacteraceae</taxon>
        <taxon>Acidisphaera</taxon>
    </lineage>
</organism>
<dbReference type="Pfam" id="PF06748">
    <property type="entry name" value="DUF1217"/>
    <property type="match status" value="1"/>
</dbReference>
<comment type="caution">
    <text evidence="1">The sequence shown here is derived from an EMBL/GenBank/DDBJ whole genome shotgun (WGS) entry which is preliminary data.</text>
</comment>
<proteinExistence type="predicted"/>
<dbReference type="RefSeq" id="WP_048862700.1">
    <property type="nucleotide sequence ID" value="NZ_BANB01000688.1"/>
</dbReference>
<dbReference type="InterPro" id="IPR023157">
    <property type="entry name" value="AGR-C-984p-like_sf"/>
</dbReference>
<evidence type="ECO:0000313" key="1">
    <source>
        <dbReference type="EMBL" id="GAN78220.1"/>
    </source>
</evidence>
<protein>
    <submittedName>
        <fullName evidence="1">Uncharacterized protein</fullName>
    </submittedName>
</protein>
<accession>A0A0D6P8X9</accession>
<dbReference type="EMBL" id="BANB01000688">
    <property type="protein sequence ID" value="GAN78220.1"/>
    <property type="molecule type" value="Genomic_DNA"/>
</dbReference>
<dbReference type="OrthoDB" id="7315599at2"/>
<sequence length="290" mass="29920">MSDSAYLLTLYGGGGSAASSASMIDTIYGLAGSGGTSTAPPYGITTGNPIVALQEAQATQTQGIANEAKQPQVERTLAQFNAAVQGATSVQQLLSNPDVLNVLLTANGLGSQTGFTALAQKALMSDPSDPNSLVNQLTNTNWKSAAQTYQFATKGLAVIQNPQVLSTIANGYTEVLWRQSLDSAVPGLSNALSFKQQASSITSVDQILGDSTLRTVVTTALGIPQQIAFQDLTAQETAISSRVDISKFQDPNFVNAFTQQYLLAAAGNTATTGGGTSLDSLAVHAQGLVV</sequence>
<dbReference type="Proteomes" id="UP000032680">
    <property type="component" value="Unassembled WGS sequence"/>
</dbReference>
<dbReference type="Gene3D" id="1.10.3700.10">
    <property type="entry name" value="AGR C 984p-like"/>
    <property type="match status" value="1"/>
</dbReference>
<gene>
    <name evidence="1" type="ORF">Asru_0689_08</name>
</gene>
<evidence type="ECO:0000313" key="2">
    <source>
        <dbReference type="Proteomes" id="UP000032680"/>
    </source>
</evidence>
<dbReference type="SUPFAM" id="SSF158837">
    <property type="entry name" value="AGR C 984p-like"/>
    <property type="match status" value="1"/>
</dbReference>
<dbReference type="AlphaFoldDB" id="A0A0D6P8X9"/>
<dbReference type="InterPro" id="IPR010626">
    <property type="entry name" value="DUF1217"/>
</dbReference>
<reference evidence="1 2" key="1">
    <citation type="submission" date="2012-11" db="EMBL/GenBank/DDBJ databases">
        <title>Whole genome sequence of Acidisphaera rubrifaciens HS-AP3.</title>
        <authorList>
            <person name="Azuma Y."/>
            <person name="Higashiura N."/>
            <person name="Hirakawa H."/>
            <person name="Matsushita K."/>
        </authorList>
    </citation>
    <scope>NUCLEOTIDE SEQUENCE [LARGE SCALE GENOMIC DNA]</scope>
    <source>
        <strain evidence="1 2">HS-AP3</strain>
    </source>
</reference>
<name>A0A0D6P8X9_9PROT</name>